<dbReference type="EMBL" id="CM044703">
    <property type="protein sequence ID" value="KAI5672107.1"/>
    <property type="molecule type" value="Genomic_DNA"/>
</dbReference>
<comment type="caution">
    <text evidence="1">The sequence shown here is derived from an EMBL/GenBank/DDBJ whole genome shotgun (WGS) entry which is preliminary data.</text>
</comment>
<reference evidence="2" key="1">
    <citation type="journal article" date="2023" name="Nat. Plants">
        <title>Single-cell RNA sequencing provides a high-resolution roadmap for understanding the multicellular compartmentation of specialized metabolism.</title>
        <authorList>
            <person name="Sun S."/>
            <person name="Shen X."/>
            <person name="Li Y."/>
            <person name="Li Y."/>
            <person name="Wang S."/>
            <person name="Li R."/>
            <person name="Zhang H."/>
            <person name="Shen G."/>
            <person name="Guo B."/>
            <person name="Wei J."/>
            <person name="Xu J."/>
            <person name="St-Pierre B."/>
            <person name="Chen S."/>
            <person name="Sun C."/>
        </authorList>
    </citation>
    <scope>NUCLEOTIDE SEQUENCE [LARGE SCALE GENOMIC DNA]</scope>
</reference>
<proteinExistence type="predicted"/>
<keyword evidence="2" id="KW-1185">Reference proteome</keyword>
<dbReference type="Proteomes" id="UP001060085">
    <property type="component" value="Linkage Group LG03"/>
</dbReference>
<gene>
    <name evidence="1" type="ORF">M9H77_12471</name>
</gene>
<name>A0ACC0BHJ9_CATRO</name>
<organism evidence="1 2">
    <name type="scientific">Catharanthus roseus</name>
    <name type="common">Madagascar periwinkle</name>
    <name type="synonym">Vinca rosea</name>
    <dbReference type="NCBI Taxonomy" id="4058"/>
    <lineage>
        <taxon>Eukaryota</taxon>
        <taxon>Viridiplantae</taxon>
        <taxon>Streptophyta</taxon>
        <taxon>Embryophyta</taxon>
        <taxon>Tracheophyta</taxon>
        <taxon>Spermatophyta</taxon>
        <taxon>Magnoliopsida</taxon>
        <taxon>eudicotyledons</taxon>
        <taxon>Gunneridae</taxon>
        <taxon>Pentapetalae</taxon>
        <taxon>asterids</taxon>
        <taxon>lamiids</taxon>
        <taxon>Gentianales</taxon>
        <taxon>Apocynaceae</taxon>
        <taxon>Rauvolfioideae</taxon>
        <taxon>Vinceae</taxon>
        <taxon>Catharanthinae</taxon>
        <taxon>Catharanthus</taxon>
    </lineage>
</organism>
<evidence type="ECO:0000313" key="2">
    <source>
        <dbReference type="Proteomes" id="UP001060085"/>
    </source>
</evidence>
<sequence>MDQSRRAVESYWRSRMIDGATSDEDKVTPVYKLEEICELLRSSHASIVKEVSEFILKRLQHKSPVVKQKALRVIKYAVGKSGTEFRRDIQRNSVVVRQLIHYKGQPDPLKGDSLNKAVRETAQEALSAIFASEESKPSTIESLGGRIQGFGNTNFEPSDDKKSFLSEVVNIGSSTIKQGLSNLTQSPSLKKNETGTYKGPNLRRSLTTESDFADQNQGVSSPGETHNGSRVLKNSGSGSWGQDPRTSHLEASNGDSSSSYSERTREERLLETIVTSGGVRLQPTRDALQAFLIEASKLDVLALSHVLQSKLQSPLWQVRMKAVCVLEAILRKKDDEHFSTVALYFNENMDVIIKCSESPQASLREKANKVLSLLAGDQTGGLGYQEKAPKAETVNVQLADLIDTGDADYLFGTEDAVKLNNNQSTANPSTSAVPLIDDLFGGSPDTSLSTSEHTDDDDPFAGVSFHNNSNKEHEADIFCGMTVDKLGATEPPSASKQGGTELFDIFGSNSEVPQDVDNAGRDVNDMMASLSMDENGSIAKQNGNSAGLHSANFFPEPPVSTGNQAPSDILNSILASQAAGMNANSMFPLSAMPYAVSPGFIMNSSFSPQQMNYNAMGNLLTQQQLLATMSNFQQLGHLQPDSGAVHSAGSKGGYSSPLPDIFNPAIPNQTPTSMMGPAKKEETRAFDFISDHLAAARDPKRVV</sequence>
<evidence type="ECO:0000313" key="1">
    <source>
        <dbReference type="EMBL" id="KAI5672107.1"/>
    </source>
</evidence>
<accession>A0ACC0BHJ9</accession>
<protein>
    <submittedName>
        <fullName evidence="1">Uncharacterized protein</fullName>
    </submittedName>
</protein>